<name>A0A1G2PSI3_9BACT</name>
<protein>
    <recommendedName>
        <fullName evidence="3">HTH deoR-type domain-containing protein</fullName>
    </recommendedName>
</protein>
<proteinExistence type="predicted"/>
<dbReference type="Proteomes" id="UP000178646">
    <property type="component" value="Unassembled WGS sequence"/>
</dbReference>
<organism evidence="1 2">
    <name type="scientific">Candidatus Terrybacteria bacterium RIFCSPHIGHO2_02_41_19</name>
    <dbReference type="NCBI Taxonomy" id="1802364"/>
    <lineage>
        <taxon>Bacteria</taxon>
        <taxon>Candidatus Terryibacteriota</taxon>
    </lineage>
</organism>
<evidence type="ECO:0000313" key="1">
    <source>
        <dbReference type="EMBL" id="OHA51275.1"/>
    </source>
</evidence>
<dbReference type="AlphaFoldDB" id="A0A1G2PSI3"/>
<accession>A0A1G2PSI3</accession>
<gene>
    <name evidence="1" type="ORF">A2W59_01840</name>
</gene>
<comment type="caution">
    <text evidence="1">The sequence shown here is derived from an EMBL/GenBank/DDBJ whole genome shotgun (WGS) entry which is preliminary data.</text>
</comment>
<evidence type="ECO:0000313" key="2">
    <source>
        <dbReference type="Proteomes" id="UP000178646"/>
    </source>
</evidence>
<evidence type="ECO:0008006" key="3">
    <source>
        <dbReference type="Google" id="ProtNLM"/>
    </source>
</evidence>
<sequence>MFITDINRRVFIKDKKNNLMDNIKDIYGYVTDRIQKLTAALYRVTDLLSDKEPIKWTLRDKALSLYDDLVSVKDIKNKDSLLDNSLKNFTQIIKSLELVSAGVCISNLNFEILKREYLFLRNFIEGKKTDMAYDSKMLLELEKLGSSYSSWKPNSQAGQNQGVFEKTVERKELFPKSPINSAYSKETSLQEINPQSRKGKVLDFLRGGPAKSVNEIAVIFNGEISEKSIQRDLLDLVKMGKISAIGDKRWRKYQTIDLSNRIS</sequence>
<reference evidence="1 2" key="1">
    <citation type="journal article" date="2016" name="Nat. Commun.">
        <title>Thousands of microbial genomes shed light on interconnected biogeochemical processes in an aquifer system.</title>
        <authorList>
            <person name="Anantharaman K."/>
            <person name="Brown C.T."/>
            <person name="Hug L.A."/>
            <person name="Sharon I."/>
            <person name="Castelle C.J."/>
            <person name="Probst A.J."/>
            <person name="Thomas B.C."/>
            <person name="Singh A."/>
            <person name="Wilkins M.J."/>
            <person name="Karaoz U."/>
            <person name="Brodie E.L."/>
            <person name="Williams K.H."/>
            <person name="Hubbard S.S."/>
            <person name="Banfield J.F."/>
        </authorList>
    </citation>
    <scope>NUCLEOTIDE SEQUENCE [LARGE SCALE GENOMIC DNA]</scope>
</reference>
<dbReference type="EMBL" id="MHSU01000005">
    <property type="protein sequence ID" value="OHA51275.1"/>
    <property type="molecule type" value="Genomic_DNA"/>
</dbReference>